<evidence type="ECO:0000256" key="1">
    <source>
        <dbReference type="ARBA" id="ARBA00037226"/>
    </source>
</evidence>
<dbReference type="OrthoDB" id="275227at2759"/>
<dbReference type="InterPro" id="IPR019832">
    <property type="entry name" value="Mn/Fe_SOD_C"/>
</dbReference>
<comment type="caution">
    <text evidence="3">The sequence shown here is derived from an EMBL/GenBank/DDBJ whole genome shotgun (WGS) entry which is preliminary data.</text>
</comment>
<dbReference type="Gene3D" id="3.55.40.20">
    <property type="entry name" value="Iron/manganese superoxide dismutase, C-terminal domain"/>
    <property type="match status" value="1"/>
</dbReference>
<dbReference type="SUPFAM" id="SSF54719">
    <property type="entry name" value="Fe,Mn superoxide dismutase (SOD), C-terminal domain"/>
    <property type="match status" value="1"/>
</dbReference>
<keyword evidence="4" id="KW-1185">Reference proteome</keyword>
<reference evidence="3 4" key="1">
    <citation type="submission" date="2017-03" db="EMBL/GenBank/DDBJ databases">
        <title>Genomes of endolithic fungi from Antarctica.</title>
        <authorList>
            <person name="Coleine C."/>
            <person name="Masonjones S."/>
            <person name="Stajich J.E."/>
        </authorList>
    </citation>
    <scope>NUCLEOTIDE SEQUENCE [LARGE SCALE GENOMIC DNA]</scope>
    <source>
        <strain evidence="3 4">CCFEE 5187</strain>
    </source>
</reference>
<dbReference type="PANTHER" id="PTHR43595:SF2">
    <property type="entry name" value="SMALL RIBOSOMAL SUBUNIT PROTEIN MS42"/>
    <property type="match status" value="1"/>
</dbReference>
<protein>
    <recommendedName>
        <fullName evidence="2">Manganese/iron superoxide dismutase C-terminal domain-containing protein</fullName>
    </recommendedName>
</protein>
<dbReference type="GO" id="GO:0005737">
    <property type="term" value="C:cytoplasm"/>
    <property type="evidence" value="ECO:0007669"/>
    <property type="project" value="TreeGrafter"/>
</dbReference>
<dbReference type="InterPro" id="IPR036314">
    <property type="entry name" value="SOD_C_sf"/>
</dbReference>
<dbReference type="PANTHER" id="PTHR43595">
    <property type="entry name" value="37S RIBOSOMAL PROTEIN S26, MITOCHONDRIAL"/>
    <property type="match status" value="1"/>
</dbReference>
<evidence type="ECO:0000259" key="2">
    <source>
        <dbReference type="Pfam" id="PF02777"/>
    </source>
</evidence>
<comment type="function">
    <text evidence="1">Component of the mitochondrial ribosome (mitoribosome), a dedicated translation machinery responsible for the synthesis of mitochondrial genome-encoded proteins, including at least some of the essential transmembrane subunits of the mitochondrial respiratory chain. The mitoribosomes are attached to the mitochondrial inner membrane and translation products are cotranslationally integrated into the membrane.</text>
</comment>
<dbReference type="Proteomes" id="UP000308768">
    <property type="component" value="Unassembled WGS sequence"/>
</dbReference>
<sequence length="296" mass="33568">MILQRLLRRPSGLQALEQLTKPMAKIPQRRWEHHVPALTHGNDFREHGVPGLLSPEGYELAWTQYQGMMVEKLNELTAGTPQHSATTKSLLLEYARDPAQSHLFNHASMALNNHFFFSGLSTHPVDMAPALRDALVRDFSSIETLKLSFLATARAMFGPGFVWLVQARTDRGDAFRILSTYLAGSPYPDAHWRRQPVDMNTQSAASLGGVKLGRLTEVQNTVGAYGAHSGERRNAPGGVDLVPLLCVNTWEHVWLRDWGVKGKEAFLERWWDGIDWDVVDRLWEKRAARRYDDFTR</sequence>
<dbReference type="Pfam" id="PF02777">
    <property type="entry name" value="Sod_Fe_C"/>
    <property type="match status" value="2"/>
</dbReference>
<proteinExistence type="predicted"/>
<dbReference type="GO" id="GO:0004784">
    <property type="term" value="F:superoxide dismutase activity"/>
    <property type="evidence" value="ECO:0007669"/>
    <property type="project" value="InterPro"/>
</dbReference>
<evidence type="ECO:0000313" key="4">
    <source>
        <dbReference type="Proteomes" id="UP000308768"/>
    </source>
</evidence>
<dbReference type="STRING" id="331657.A0A4U0WI19"/>
<dbReference type="SUPFAM" id="SSF46609">
    <property type="entry name" value="Fe,Mn superoxide dismutase (SOD), N-terminal domain"/>
    <property type="match status" value="1"/>
</dbReference>
<evidence type="ECO:0000313" key="3">
    <source>
        <dbReference type="EMBL" id="TKA62118.1"/>
    </source>
</evidence>
<dbReference type="InterPro" id="IPR036324">
    <property type="entry name" value="Mn/Fe_SOD_N_sf"/>
</dbReference>
<organism evidence="3 4">
    <name type="scientific">Cryomyces minteri</name>
    <dbReference type="NCBI Taxonomy" id="331657"/>
    <lineage>
        <taxon>Eukaryota</taxon>
        <taxon>Fungi</taxon>
        <taxon>Dikarya</taxon>
        <taxon>Ascomycota</taxon>
        <taxon>Pezizomycotina</taxon>
        <taxon>Dothideomycetes</taxon>
        <taxon>Dothideomycetes incertae sedis</taxon>
        <taxon>Cryomyces</taxon>
    </lineage>
</organism>
<dbReference type="EMBL" id="NAJN01001619">
    <property type="protein sequence ID" value="TKA62118.1"/>
    <property type="molecule type" value="Genomic_DNA"/>
</dbReference>
<dbReference type="AlphaFoldDB" id="A0A4U0WI19"/>
<feature type="domain" description="Manganese/iron superoxide dismutase C-terminal" evidence="2">
    <location>
        <begin position="130"/>
        <end position="187"/>
    </location>
</feature>
<name>A0A4U0WI19_9PEZI</name>
<feature type="domain" description="Manganese/iron superoxide dismutase C-terminal" evidence="2">
    <location>
        <begin position="240"/>
        <end position="280"/>
    </location>
</feature>
<dbReference type="GO" id="GO:0046872">
    <property type="term" value="F:metal ion binding"/>
    <property type="evidence" value="ECO:0007669"/>
    <property type="project" value="InterPro"/>
</dbReference>
<accession>A0A4U0WI19</accession>
<gene>
    <name evidence="3" type="ORF">B0A49_08268</name>
</gene>